<gene>
    <name evidence="1" type="ORF">F4562_006959</name>
</gene>
<dbReference type="AlphaFoldDB" id="A0A7W9MK69"/>
<sequence>MHHTVLYIAEAPHRLHGRPAALFLTDSLMQVSMDREQIEKRIFGIMKVVAATVVGNLTLRDTPSDEPWGRTTLRFAEADDPQIMIPTITASGLELPVPRHLITVDLARALEGLTDKSMRFYNPPTL</sequence>
<dbReference type="Proteomes" id="UP000540685">
    <property type="component" value="Unassembled WGS sequence"/>
</dbReference>
<accession>A0A7W9MK69</accession>
<comment type="caution">
    <text evidence="1">The sequence shown here is derived from an EMBL/GenBank/DDBJ whole genome shotgun (WGS) entry which is preliminary data.</text>
</comment>
<dbReference type="EMBL" id="JACHMP010000002">
    <property type="protein sequence ID" value="MBB5823810.1"/>
    <property type="molecule type" value="Genomic_DNA"/>
</dbReference>
<evidence type="ECO:0000313" key="2">
    <source>
        <dbReference type="Proteomes" id="UP000540685"/>
    </source>
</evidence>
<protein>
    <submittedName>
        <fullName evidence="1">Uncharacterized protein</fullName>
    </submittedName>
</protein>
<keyword evidence="2" id="KW-1185">Reference proteome</keyword>
<name>A0A7W9MK69_9ACTN</name>
<organism evidence="1 2">
    <name type="scientific">Streptosporangium becharense</name>
    <dbReference type="NCBI Taxonomy" id="1816182"/>
    <lineage>
        <taxon>Bacteria</taxon>
        <taxon>Bacillati</taxon>
        <taxon>Actinomycetota</taxon>
        <taxon>Actinomycetes</taxon>
        <taxon>Streptosporangiales</taxon>
        <taxon>Streptosporangiaceae</taxon>
        <taxon>Streptosporangium</taxon>
    </lineage>
</organism>
<dbReference type="RefSeq" id="WP_184538000.1">
    <property type="nucleotide sequence ID" value="NZ_JACHMP010000002.1"/>
</dbReference>
<proteinExistence type="predicted"/>
<reference evidence="1 2" key="1">
    <citation type="submission" date="2020-08" db="EMBL/GenBank/DDBJ databases">
        <title>Sequencing the genomes of 1000 actinobacteria strains.</title>
        <authorList>
            <person name="Klenk H.-P."/>
        </authorList>
    </citation>
    <scope>NUCLEOTIDE SEQUENCE [LARGE SCALE GENOMIC DNA]</scope>
    <source>
        <strain evidence="1 2">DSM 46887</strain>
    </source>
</reference>
<evidence type="ECO:0000313" key="1">
    <source>
        <dbReference type="EMBL" id="MBB5823810.1"/>
    </source>
</evidence>